<proteinExistence type="inferred from homology"/>
<dbReference type="EMBL" id="ACVC01000186">
    <property type="protein sequence ID" value="EFO62312.1"/>
    <property type="molecule type" value="Genomic_DNA"/>
</dbReference>
<dbReference type="CDD" id="cd01066">
    <property type="entry name" value="APP_MetAP"/>
    <property type="match status" value="1"/>
</dbReference>
<dbReference type="InterPro" id="IPR000994">
    <property type="entry name" value="Pept_M24"/>
</dbReference>
<evidence type="ECO:0000313" key="5">
    <source>
        <dbReference type="EMBL" id="EFO62312.1"/>
    </source>
</evidence>
<dbReference type="Pfam" id="PF00557">
    <property type="entry name" value="Peptidase_M24"/>
    <property type="match status" value="1"/>
</dbReference>
<reference evidence="5 6" key="1">
    <citation type="journal article" date="2010" name="BMC Genomics">
        <title>Genome analysis and comparative genomics of a Giardia intestinalis assemblage E isolate.</title>
        <authorList>
            <person name="Jerlstrom-Hultqvist J."/>
            <person name="Franzen O."/>
            <person name="Ankarklev J."/>
            <person name="Xu F."/>
            <person name="Nohynkova E."/>
            <person name="Andersson J.O."/>
            <person name="Svard S.G."/>
            <person name="Andersson B."/>
        </authorList>
    </citation>
    <scope>NUCLEOTIDE SEQUENCE [LARGE SCALE GENOMIC DNA]</scope>
    <source>
        <strain evidence="5 6">P15</strain>
    </source>
</reference>
<dbReference type="InterPro" id="IPR036005">
    <property type="entry name" value="Creatinase/aminopeptidase-like"/>
</dbReference>
<evidence type="ECO:0000256" key="2">
    <source>
        <dbReference type="ARBA" id="ARBA00022801"/>
    </source>
</evidence>
<dbReference type="AlphaFoldDB" id="E1F5G1"/>
<dbReference type="GO" id="GO:0046872">
    <property type="term" value="F:metal ion binding"/>
    <property type="evidence" value="ECO:0007669"/>
    <property type="project" value="UniProtKB-KW"/>
</dbReference>
<organism evidence="5 6">
    <name type="scientific">Giardia intestinalis (strain P15)</name>
    <name type="common">Giardia lamblia</name>
    <dbReference type="NCBI Taxonomy" id="658858"/>
    <lineage>
        <taxon>Eukaryota</taxon>
        <taxon>Metamonada</taxon>
        <taxon>Diplomonadida</taxon>
        <taxon>Hexamitidae</taxon>
        <taxon>Giardiinae</taxon>
        <taxon>Giardia</taxon>
    </lineage>
</organism>
<dbReference type="OrthoDB" id="4215474at2759"/>
<feature type="domain" description="Peptidase M24" evidence="4">
    <location>
        <begin position="264"/>
        <end position="452"/>
    </location>
</feature>
<dbReference type="SUPFAM" id="SSF55920">
    <property type="entry name" value="Creatinase/aminopeptidase"/>
    <property type="match status" value="1"/>
</dbReference>
<evidence type="ECO:0000256" key="1">
    <source>
        <dbReference type="ARBA" id="ARBA00022723"/>
    </source>
</evidence>
<dbReference type="Proteomes" id="UP000008974">
    <property type="component" value="Unassembled WGS sequence"/>
</dbReference>
<dbReference type="PANTHER" id="PTHR46112:SF2">
    <property type="entry name" value="XAA-PRO AMINOPEPTIDASE P-RELATED"/>
    <property type="match status" value="1"/>
</dbReference>
<dbReference type="PROSITE" id="PS00491">
    <property type="entry name" value="PROLINE_PEPTIDASE"/>
    <property type="match status" value="1"/>
</dbReference>
<comment type="similarity">
    <text evidence="3">Belongs to the peptidase M24B family.</text>
</comment>
<dbReference type="OMA" id="YPRCIES"/>
<dbReference type="Gene3D" id="3.90.230.10">
    <property type="entry name" value="Creatinase/methionine aminopeptidase superfamily"/>
    <property type="match status" value="1"/>
</dbReference>
<evidence type="ECO:0000256" key="3">
    <source>
        <dbReference type="RuleBase" id="RU000590"/>
    </source>
</evidence>
<comment type="caution">
    <text evidence="5">The sequence shown here is derived from an EMBL/GenBank/DDBJ whole genome shotgun (WGS) entry which is preliminary data.</text>
</comment>
<accession>E1F5G1</accession>
<gene>
    <name evidence="5" type="ORF">GLP15_4045</name>
</gene>
<dbReference type="STRING" id="658858.E1F5G1"/>
<dbReference type="InterPro" id="IPR050659">
    <property type="entry name" value="Peptidase_M24B"/>
</dbReference>
<dbReference type="InterPro" id="IPR001131">
    <property type="entry name" value="Peptidase_M24B_aminopep-P_CS"/>
</dbReference>
<dbReference type="GO" id="GO:0016787">
    <property type="term" value="F:hydrolase activity"/>
    <property type="evidence" value="ECO:0007669"/>
    <property type="project" value="UniProtKB-KW"/>
</dbReference>
<keyword evidence="2" id="KW-0378">Hydrolase</keyword>
<protein>
    <submittedName>
        <fullName evidence="5">Xaa-Pro dipeptidase</fullName>
    </submittedName>
</protein>
<keyword evidence="1 3" id="KW-0479">Metal-binding</keyword>
<evidence type="ECO:0000313" key="6">
    <source>
        <dbReference type="Proteomes" id="UP000008974"/>
    </source>
</evidence>
<evidence type="ECO:0000259" key="4">
    <source>
        <dbReference type="Pfam" id="PF00557"/>
    </source>
</evidence>
<name>E1F5G1_GIAIA</name>
<dbReference type="PANTHER" id="PTHR46112">
    <property type="entry name" value="AMINOPEPTIDASE"/>
    <property type="match status" value="1"/>
</dbReference>
<dbReference type="VEuPathDB" id="GiardiaDB:GLP15_4045"/>
<sequence length="468" mass="52954">MHEDEFRPCPFYNFKDLLMLVKVMFGATHDPNILYLTRTQLDDNVLVIKLEDNRVFLIVSENDFSRACIRCSHAHVMQHLDFEERCSSVSQIIYTIYERYGGTSILMPFTFPVGLFVKLKELSPSIPMTIVKNQSFLIERLRKTPMELQYIKDAVRAATVAFSLIEDVLRRSVIELDPAAGCIPKTADKPGSVAFPLFTDTNTIRSKRLSEYPQNSHEVQFIQNDKVPTSQYSNISGIDPEGLETYVSIDNCRYILKDTKTNETVTANYLKNMVRTEMARLGYFLESCIIACGRQACDPSCHGYGVLRPNELIICDIYPRCIESGYYGDMTRTFLKGTPSPDQQKLMQTVLHAQSMAIHEIMPGKPYKDLNKVVNDLFLSMNYTTKKVGSHWQGFCHGLGHGVGLEIHEPPFIDSEETSDVCTVGTVFTIEPGLYYPSIGGCRVEDVVVVTEDGAEVLGSYNYNWIIP</sequence>